<dbReference type="EMBL" id="CP030918">
    <property type="protein sequence ID" value="AXC50556.1"/>
    <property type="molecule type" value="Genomic_DNA"/>
</dbReference>
<dbReference type="InterPro" id="IPR017871">
    <property type="entry name" value="ABC_transporter-like_CS"/>
</dbReference>
<feature type="domain" description="ABC transporter" evidence="7">
    <location>
        <begin position="38"/>
        <end position="268"/>
    </location>
</feature>
<evidence type="ECO:0000256" key="3">
    <source>
        <dbReference type="ARBA" id="ARBA00022458"/>
    </source>
</evidence>
<dbReference type="GO" id="GO:0016887">
    <property type="term" value="F:ATP hydrolysis activity"/>
    <property type="evidence" value="ECO:0007669"/>
    <property type="project" value="InterPro"/>
</dbReference>
<dbReference type="SUPFAM" id="SSF52540">
    <property type="entry name" value="P-loop containing nucleoside triphosphate hydrolases"/>
    <property type="match status" value="1"/>
</dbReference>
<feature type="region of interest" description="Disordered" evidence="6">
    <location>
        <begin position="339"/>
        <end position="358"/>
    </location>
</feature>
<organism evidence="8 9">
    <name type="scientific">Paracoccus suum</name>
    <dbReference type="NCBI Taxonomy" id="2259340"/>
    <lineage>
        <taxon>Bacteria</taxon>
        <taxon>Pseudomonadati</taxon>
        <taxon>Pseudomonadota</taxon>
        <taxon>Alphaproteobacteria</taxon>
        <taxon>Rhodobacterales</taxon>
        <taxon>Paracoccaceae</taxon>
        <taxon>Paracoccus</taxon>
    </lineage>
</organism>
<comment type="similarity">
    <text evidence="1">Belongs to the ABC transporter superfamily.</text>
</comment>
<sequence>MLSPQSRFPSGEEELRPRGAGGRHHLPGSRQPAVKGGIVACDVGKRFGRTLALDKVSLTVQPGQLFALLGPNGAGKTTLVRILTTLLRADSGTVLVDGKDVVKQAQAARASIGVVFQEPSLDDRLTVGENLDFHGRVYGVPGPLRRKRIHQMLDLVELTDQHDRLVRTLSSGMKRRVEIARALIHDTAILFMDEPTVGLDVQSRARIWDYIARLRDERDLTVVVTTHYIEEVAGCDRVCIIDQGKVLAADTPAALRRRYGQVLLRVTPRDEETRAQILALVPDAALDSQGSIILPVPEEGFVDRFLARFGPHIITMHLDEATLESVFLSLTGREIRERAPSPRERTYAFAQQGGEHTR</sequence>
<dbReference type="InterPro" id="IPR003593">
    <property type="entry name" value="AAA+_ATPase"/>
</dbReference>
<evidence type="ECO:0000256" key="5">
    <source>
        <dbReference type="ARBA" id="ARBA00022840"/>
    </source>
</evidence>
<evidence type="ECO:0000256" key="4">
    <source>
        <dbReference type="ARBA" id="ARBA00022741"/>
    </source>
</evidence>
<keyword evidence="5 8" id="KW-0067">ATP-binding</keyword>
<dbReference type="GO" id="GO:0005524">
    <property type="term" value="F:ATP binding"/>
    <property type="evidence" value="ECO:0007669"/>
    <property type="project" value="UniProtKB-KW"/>
</dbReference>
<dbReference type="OrthoDB" id="9778547at2"/>
<gene>
    <name evidence="8" type="ORF">DRW48_13470</name>
</gene>
<dbReference type="InterPro" id="IPR003439">
    <property type="entry name" value="ABC_transporter-like_ATP-bd"/>
</dbReference>
<evidence type="ECO:0000256" key="2">
    <source>
        <dbReference type="ARBA" id="ARBA00022448"/>
    </source>
</evidence>
<dbReference type="PANTHER" id="PTHR42711:SF5">
    <property type="entry name" value="ABC TRANSPORTER ATP-BINDING PROTEIN NATA"/>
    <property type="match status" value="1"/>
</dbReference>
<dbReference type="Gene3D" id="3.40.50.300">
    <property type="entry name" value="P-loop containing nucleotide triphosphate hydrolases"/>
    <property type="match status" value="1"/>
</dbReference>
<dbReference type="InterPro" id="IPR050763">
    <property type="entry name" value="ABC_transporter_ATP-binding"/>
</dbReference>
<reference evidence="9" key="1">
    <citation type="submission" date="2018-07" db="EMBL/GenBank/DDBJ databases">
        <title>Genome sequencing of Paracoccus sp. SC2-6.</title>
        <authorList>
            <person name="Heo J."/>
            <person name="Kim S.-J."/>
            <person name="Kwon S.-W."/>
        </authorList>
    </citation>
    <scope>NUCLEOTIDE SEQUENCE [LARGE SCALE GENOMIC DNA]</scope>
    <source>
        <strain evidence="9">SC2-6</strain>
    </source>
</reference>
<evidence type="ECO:0000256" key="1">
    <source>
        <dbReference type="ARBA" id="ARBA00005417"/>
    </source>
</evidence>
<evidence type="ECO:0000313" key="9">
    <source>
        <dbReference type="Proteomes" id="UP000252023"/>
    </source>
</evidence>
<name>A0A344PMF1_9RHOB</name>
<dbReference type="Pfam" id="PF00005">
    <property type="entry name" value="ABC_tran"/>
    <property type="match status" value="1"/>
</dbReference>
<dbReference type="PANTHER" id="PTHR42711">
    <property type="entry name" value="ABC TRANSPORTER ATP-BINDING PROTEIN"/>
    <property type="match status" value="1"/>
</dbReference>
<protein>
    <submittedName>
        <fullName evidence="8">ABC transporter ATP-binding protein</fullName>
    </submittedName>
</protein>
<dbReference type="InterPro" id="IPR027417">
    <property type="entry name" value="P-loop_NTPase"/>
</dbReference>
<evidence type="ECO:0000313" key="8">
    <source>
        <dbReference type="EMBL" id="AXC50556.1"/>
    </source>
</evidence>
<proteinExistence type="inferred from homology"/>
<keyword evidence="3" id="KW-0536">Nodulation</keyword>
<accession>A0A344PMF1</accession>
<dbReference type="SMART" id="SM00382">
    <property type="entry name" value="AAA"/>
    <property type="match status" value="1"/>
</dbReference>
<dbReference type="AlphaFoldDB" id="A0A344PMF1"/>
<keyword evidence="2" id="KW-0813">Transport</keyword>
<dbReference type="KEGG" id="pars:DRW48_13470"/>
<evidence type="ECO:0000259" key="7">
    <source>
        <dbReference type="PROSITE" id="PS50893"/>
    </source>
</evidence>
<keyword evidence="4" id="KW-0547">Nucleotide-binding</keyword>
<keyword evidence="9" id="KW-1185">Reference proteome</keyword>
<evidence type="ECO:0000256" key="6">
    <source>
        <dbReference type="SAM" id="MobiDB-lite"/>
    </source>
</evidence>
<dbReference type="PROSITE" id="PS50893">
    <property type="entry name" value="ABC_TRANSPORTER_2"/>
    <property type="match status" value="1"/>
</dbReference>
<dbReference type="PROSITE" id="PS00211">
    <property type="entry name" value="ABC_TRANSPORTER_1"/>
    <property type="match status" value="1"/>
</dbReference>
<dbReference type="Proteomes" id="UP000252023">
    <property type="component" value="Chromosome"/>
</dbReference>
<feature type="region of interest" description="Disordered" evidence="6">
    <location>
        <begin position="1"/>
        <end position="32"/>
    </location>
</feature>